<dbReference type="EMBL" id="CAUYUJ010020137">
    <property type="protein sequence ID" value="CAK0896066.1"/>
    <property type="molecule type" value="Genomic_DNA"/>
</dbReference>
<dbReference type="Proteomes" id="UP001189429">
    <property type="component" value="Unassembled WGS sequence"/>
</dbReference>
<sequence length="124" mass="13849">MMRRTRKEPMESKRLQPASRAACRRRALRETCFFFPAEKLLFTVPDLKLFLAKHVESAPIADLEAAAAEAKQMAGAILAFNCLEKVSKARKSENMQLVKDAKKSISAKKCIPAEAVFALLKDNP</sequence>
<evidence type="ECO:0000313" key="1">
    <source>
        <dbReference type="EMBL" id="CAK0896066.1"/>
    </source>
</evidence>
<gene>
    <name evidence="1" type="ORF">PCOR1329_LOCUS74642</name>
</gene>
<organism evidence="1 2">
    <name type="scientific">Prorocentrum cordatum</name>
    <dbReference type="NCBI Taxonomy" id="2364126"/>
    <lineage>
        <taxon>Eukaryota</taxon>
        <taxon>Sar</taxon>
        <taxon>Alveolata</taxon>
        <taxon>Dinophyceae</taxon>
        <taxon>Prorocentrales</taxon>
        <taxon>Prorocentraceae</taxon>
        <taxon>Prorocentrum</taxon>
    </lineage>
</organism>
<name>A0ABN9XD91_9DINO</name>
<accession>A0ABN9XD91</accession>
<keyword evidence="2" id="KW-1185">Reference proteome</keyword>
<evidence type="ECO:0000313" key="2">
    <source>
        <dbReference type="Proteomes" id="UP001189429"/>
    </source>
</evidence>
<comment type="caution">
    <text evidence="1">The sequence shown here is derived from an EMBL/GenBank/DDBJ whole genome shotgun (WGS) entry which is preliminary data.</text>
</comment>
<proteinExistence type="predicted"/>
<protein>
    <submittedName>
        <fullName evidence="1">Uncharacterized protein</fullName>
    </submittedName>
</protein>
<reference evidence="1" key="1">
    <citation type="submission" date="2023-10" db="EMBL/GenBank/DDBJ databases">
        <authorList>
            <person name="Chen Y."/>
            <person name="Shah S."/>
            <person name="Dougan E. K."/>
            <person name="Thang M."/>
            <person name="Chan C."/>
        </authorList>
    </citation>
    <scope>NUCLEOTIDE SEQUENCE [LARGE SCALE GENOMIC DNA]</scope>
</reference>